<evidence type="ECO:0000256" key="4">
    <source>
        <dbReference type="SAM" id="Phobius"/>
    </source>
</evidence>
<name>A0A7D8YXX3_9HELO</name>
<feature type="transmembrane region" description="Helical" evidence="4">
    <location>
        <begin position="338"/>
        <end position="356"/>
    </location>
</feature>
<comment type="similarity">
    <text evidence="2">Belongs to the major facilitator superfamily. Monocarboxylate porter (TC 2.A.1.13) family.</text>
</comment>
<keyword evidence="4" id="KW-0472">Membrane</keyword>
<dbReference type="AlphaFoldDB" id="A0A7D8YXX3"/>
<feature type="transmembrane region" description="Helical" evidence="4">
    <location>
        <begin position="165"/>
        <end position="190"/>
    </location>
</feature>
<dbReference type="OrthoDB" id="6509908at2759"/>
<feature type="region of interest" description="Disordered" evidence="3">
    <location>
        <begin position="1"/>
        <end position="40"/>
    </location>
</feature>
<protein>
    <submittedName>
        <fullName evidence="6">Aspyridones efflux protein apdF</fullName>
    </submittedName>
</protein>
<feature type="transmembrane region" description="Helical" evidence="4">
    <location>
        <begin position="431"/>
        <end position="451"/>
    </location>
</feature>
<keyword evidence="4" id="KW-0812">Transmembrane</keyword>
<dbReference type="Pfam" id="PF07690">
    <property type="entry name" value="MFS_1"/>
    <property type="match status" value="1"/>
</dbReference>
<dbReference type="PANTHER" id="PTHR11360">
    <property type="entry name" value="MONOCARBOXYLATE TRANSPORTER"/>
    <property type="match status" value="1"/>
</dbReference>
<comment type="subcellular location">
    <subcellularLocation>
        <location evidence="1">Membrane</location>
        <topology evidence="1">Multi-pass membrane protein</topology>
    </subcellularLocation>
</comment>
<dbReference type="InterPro" id="IPR036259">
    <property type="entry name" value="MFS_trans_sf"/>
</dbReference>
<gene>
    <name evidence="6" type="primary">apdF_8</name>
    <name evidence="6" type="ORF">LCER1_G001302</name>
</gene>
<feature type="transmembrane region" description="Helical" evidence="4">
    <location>
        <begin position="197"/>
        <end position="216"/>
    </location>
</feature>
<feature type="transmembrane region" description="Helical" evidence="4">
    <location>
        <begin position="391"/>
        <end position="411"/>
    </location>
</feature>
<dbReference type="GO" id="GO:0016020">
    <property type="term" value="C:membrane"/>
    <property type="evidence" value="ECO:0007669"/>
    <property type="project" value="UniProtKB-SubCell"/>
</dbReference>
<feature type="transmembrane region" description="Helical" evidence="4">
    <location>
        <begin position="362"/>
        <end position="379"/>
    </location>
</feature>
<dbReference type="InterPro" id="IPR011701">
    <property type="entry name" value="MFS"/>
</dbReference>
<keyword evidence="4" id="KW-1133">Transmembrane helix</keyword>
<evidence type="ECO:0000256" key="1">
    <source>
        <dbReference type="ARBA" id="ARBA00004141"/>
    </source>
</evidence>
<feature type="compositionally biased region" description="Low complexity" evidence="3">
    <location>
        <begin position="21"/>
        <end position="30"/>
    </location>
</feature>
<dbReference type="Proteomes" id="UP000481288">
    <property type="component" value="Unassembled WGS sequence"/>
</dbReference>
<dbReference type="PROSITE" id="PS50850">
    <property type="entry name" value="MFS"/>
    <property type="match status" value="1"/>
</dbReference>
<evidence type="ECO:0000313" key="7">
    <source>
        <dbReference type="Proteomes" id="UP000481288"/>
    </source>
</evidence>
<feature type="transmembrane region" description="Helical" evidence="4">
    <location>
        <begin position="269"/>
        <end position="295"/>
    </location>
</feature>
<reference evidence="6 7" key="1">
    <citation type="submission" date="2018-05" db="EMBL/GenBank/DDBJ databases">
        <title>Whole genome sequencing for identification of molecular markers to develop diagnostic detection tools for the regulated plant pathogen Lachnellula willkommii.</title>
        <authorList>
            <person name="Giroux E."/>
            <person name="Bilodeau G."/>
        </authorList>
    </citation>
    <scope>NUCLEOTIDE SEQUENCE [LARGE SCALE GENOMIC DNA]</scope>
    <source>
        <strain evidence="6 7">CBS 625.97</strain>
    </source>
</reference>
<comment type="caution">
    <text evidence="6">The sequence shown here is derived from an EMBL/GenBank/DDBJ whole genome shotgun (WGS) entry which is preliminary data.</text>
</comment>
<dbReference type="PANTHER" id="PTHR11360:SF234">
    <property type="entry name" value="MFS-TYPE TRANSPORTER DBAD-RELATED"/>
    <property type="match status" value="1"/>
</dbReference>
<feature type="transmembrane region" description="Helical" evidence="4">
    <location>
        <begin position="140"/>
        <end position="159"/>
    </location>
</feature>
<evidence type="ECO:0000256" key="2">
    <source>
        <dbReference type="ARBA" id="ARBA00006727"/>
    </source>
</evidence>
<feature type="transmembrane region" description="Helical" evidence="4">
    <location>
        <begin position="228"/>
        <end position="248"/>
    </location>
</feature>
<feature type="domain" description="Major facilitator superfamily (MFS) profile" evidence="5">
    <location>
        <begin position="57"/>
        <end position="452"/>
    </location>
</feature>
<accession>A0A7D8YXX3</accession>
<dbReference type="InterPro" id="IPR020846">
    <property type="entry name" value="MFS_dom"/>
</dbReference>
<dbReference type="EMBL" id="QGMG01000064">
    <property type="protein sequence ID" value="TVY57982.1"/>
    <property type="molecule type" value="Genomic_DNA"/>
</dbReference>
<dbReference type="SUPFAM" id="SSF103473">
    <property type="entry name" value="MFS general substrate transporter"/>
    <property type="match status" value="1"/>
</dbReference>
<dbReference type="GO" id="GO:0022857">
    <property type="term" value="F:transmembrane transporter activity"/>
    <property type="evidence" value="ECO:0007669"/>
    <property type="project" value="InterPro"/>
</dbReference>
<dbReference type="Gene3D" id="1.20.1250.20">
    <property type="entry name" value="MFS general substrate transporter like domains"/>
    <property type="match status" value="1"/>
</dbReference>
<feature type="transmembrane region" description="Helical" evidence="4">
    <location>
        <begin position="307"/>
        <end position="326"/>
    </location>
</feature>
<dbReference type="InterPro" id="IPR050327">
    <property type="entry name" value="Proton-linked_MCT"/>
</dbReference>
<keyword evidence="7" id="KW-1185">Reference proteome</keyword>
<sequence length="461" mass="49196">MDENKEMQSDGSDGSDGVFEAQPLPQLQGEGPPPPPNGGAQAWLQVLGAHLLFFNSWGIINTFGAYQAFYEQNLLSTHNSSQISWIGTFQGFLLVSDDLANPERHSRAPSYSEACANSSSRVVFSFVAGPIFDQGYFRTLIITGTVLVVFGIMMTSLATQYWQLFLAQGVVTGLGAGCLFLPSIAIVATYFTTKRAIATGITAAGGSVGSVVYPVVFHKLQPQIGFAWATRIIGFIALATLIVSILIMKTRLPPPEKSRRMFDTAALRSLPYMVFNIGLFFAFVGLYIPFFYAIIYAERQLGIKEDLSFYMLAVLNGASVFGRILPGLLADRFGSIEVITVASLISAVIAFCWLAVNNLGGLVVFCIIYGFISGAVVSLPPTVIAGFAPGLHLVGTWIGMSFCFAAMGFLIGNPIAGTIINIAEKKFSGGIIFSASCTAAGAASFVLAGALKIRASRAAKQ</sequence>
<evidence type="ECO:0000313" key="6">
    <source>
        <dbReference type="EMBL" id="TVY57982.1"/>
    </source>
</evidence>
<proteinExistence type="inferred from homology"/>
<evidence type="ECO:0000256" key="3">
    <source>
        <dbReference type="SAM" id="MobiDB-lite"/>
    </source>
</evidence>
<organism evidence="6 7">
    <name type="scientific">Lachnellula cervina</name>
    <dbReference type="NCBI Taxonomy" id="1316786"/>
    <lineage>
        <taxon>Eukaryota</taxon>
        <taxon>Fungi</taxon>
        <taxon>Dikarya</taxon>
        <taxon>Ascomycota</taxon>
        <taxon>Pezizomycotina</taxon>
        <taxon>Leotiomycetes</taxon>
        <taxon>Helotiales</taxon>
        <taxon>Lachnaceae</taxon>
        <taxon>Lachnellula</taxon>
    </lineage>
</organism>
<evidence type="ECO:0000259" key="5">
    <source>
        <dbReference type="PROSITE" id="PS50850"/>
    </source>
</evidence>